<sequence>MAYQKKHRHLLAEVWENYPVALSDKLAPDQPKLAIDHFMDMMSMGSCYYYVINVGDYSLQQVSERTLYIHGLKDYPYTLQQIIDLIHPEDVDFVLRAEEATLIKMSEIGFEHQLHLKTSYCFRMRVADGSYRLFHHQAIHLSKDDEGRLIAALNIHTDIHHITQTNNHIVLVAGIGKRNDYCQIDLSVQNTNLPIPKLSKREMEVLPLIAKGLSSKQIGDQLFIAPETVRMHRKNLLRKTGTNGSAMLIKQCIEWGLI</sequence>
<protein>
    <submittedName>
        <fullName evidence="1">DNA-binding CsgD family transcriptional regulator</fullName>
    </submittedName>
</protein>
<evidence type="ECO:0000313" key="2">
    <source>
        <dbReference type="Proteomes" id="UP001246858"/>
    </source>
</evidence>
<name>A0ACC6KQB8_9SPHI</name>
<accession>A0ACC6KQB8</accession>
<proteinExistence type="predicted"/>
<keyword evidence="2" id="KW-1185">Reference proteome</keyword>
<keyword evidence="1" id="KW-0238">DNA-binding</keyword>
<gene>
    <name evidence="1" type="ORF">J2X78_000092</name>
</gene>
<dbReference type="Proteomes" id="UP001246858">
    <property type="component" value="Unassembled WGS sequence"/>
</dbReference>
<organism evidence="1 2">
    <name type="scientific">Pedobacter africanus</name>
    <dbReference type="NCBI Taxonomy" id="151894"/>
    <lineage>
        <taxon>Bacteria</taxon>
        <taxon>Pseudomonadati</taxon>
        <taxon>Bacteroidota</taxon>
        <taxon>Sphingobacteriia</taxon>
        <taxon>Sphingobacteriales</taxon>
        <taxon>Sphingobacteriaceae</taxon>
        <taxon>Pedobacter</taxon>
    </lineage>
</organism>
<evidence type="ECO:0000313" key="1">
    <source>
        <dbReference type="EMBL" id="MDR6781540.1"/>
    </source>
</evidence>
<reference evidence="1" key="1">
    <citation type="submission" date="2023-07" db="EMBL/GenBank/DDBJ databases">
        <title>Sorghum-associated microbial communities from plants grown in Nebraska, USA.</title>
        <authorList>
            <person name="Schachtman D."/>
        </authorList>
    </citation>
    <scope>NUCLEOTIDE SEQUENCE</scope>
    <source>
        <strain evidence="1">2697</strain>
    </source>
</reference>
<comment type="caution">
    <text evidence="1">The sequence shown here is derived from an EMBL/GenBank/DDBJ whole genome shotgun (WGS) entry which is preliminary data.</text>
</comment>
<dbReference type="EMBL" id="JAVDTF010000001">
    <property type="protein sequence ID" value="MDR6781540.1"/>
    <property type="molecule type" value="Genomic_DNA"/>
</dbReference>